<accession>A0A919MWC8</accession>
<dbReference type="Pfam" id="PF13676">
    <property type="entry name" value="TIR_2"/>
    <property type="match status" value="1"/>
</dbReference>
<keyword evidence="3" id="KW-1185">Reference proteome</keyword>
<comment type="caution">
    <text evidence="2">The sequence shown here is derived from an EMBL/GenBank/DDBJ whole genome shotgun (WGS) entry which is preliminary data.</text>
</comment>
<dbReference type="SUPFAM" id="SSF50998">
    <property type="entry name" value="Quinoprotein alcohol dehydrogenase-like"/>
    <property type="match status" value="1"/>
</dbReference>
<dbReference type="GO" id="GO:0007165">
    <property type="term" value="P:signal transduction"/>
    <property type="evidence" value="ECO:0007669"/>
    <property type="project" value="InterPro"/>
</dbReference>
<dbReference type="InterPro" id="IPR000157">
    <property type="entry name" value="TIR_dom"/>
</dbReference>
<dbReference type="InterPro" id="IPR015943">
    <property type="entry name" value="WD40/YVTN_repeat-like_dom_sf"/>
</dbReference>
<protein>
    <recommendedName>
        <fullName evidence="1">TIR domain-containing protein</fullName>
    </recommendedName>
</protein>
<reference evidence="2" key="1">
    <citation type="submission" date="2021-01" db="EMBL/GenBank/DDBJ databases">
        <title>Whole genome shotgun sequence of Actinoplanes rishiriensis NBRC 108556.</title>
        <authorList>
            <person name="Komaki H."/>
            <person name="Tamura T."/>
        </authorList>
    </citation>
    <scope>NUCLEOTIDE SEQUENCE</scope>
    <source>
        <strain evidence="2">NBRC 108556</strain>
    </source>
</reference>
<dbReference type="PANTHER" id="PTHR19879">
    <property type="entry name" value="TRANSCRIPTION INITIATION FACTOR TFIID"/>
    <property type="match status" value="1"/>
</dbReference>
<dbReference type="AlphaFoldDB" id="A0A919MWC8"/>
<dbReference type="Proteomes" id="UP000636960">
    <property type="component" value="Unassembled WGS sequence"/>
</dbReference>
<dbReference type="InterPro" id="IPR035897">
    <property type="entry name" value="Toll_tir_struct_dom_sf"/>
</dbReference>
<dbReference type="RefSeq" id="WP_203780838.1">
    <property type="nucleotide sequence ID" value="NZ_BOMV01000013.1"/>
</dbReference>
<dbReference type="EMBL" id="BOMV01000013">
    <property type="protein sequence ID" value="GIE94535.1"/>
    <property type="molecule type" value="Genomic_DNA"/>
</dbReference>
<evidence type="ECO:0000313" key="3">
    <source>
        <dbReference type="Proteomes" id="UP000636960"/>
    </source>
</evidence>
<dbReference type="SUPFAM" id="SSF52200">
    <property type="entry name" value="Toll/Interleukin receptor TIR domain"/>
    <property type="match status" value="1"/>
</dbReference>
<proteinExistence type="predicted"/>
<dbReference type="InterPro" id="IPR011047">
    <property type="entry name" value="Quinoprotein_ADH-like_sf"/>
</dbReference>
<sequence length="453" mass="48804">MSGYVFVSYSSADRPYVERLARHLIGAGVPTWYDHQLATGDRWQHVLQNRIRSCTAVIVVMTPEADESVWIERELNLAEQLGKPVFPLLLRGRPMFRLNNLHFENVTDGSLPEGRLISTLLAVVDEPASPAAAGGLTFTAVDRGRSELTRLDSIRGAAFAPDRPELAVANSRFGLLLWTGKDWATPTRLHYNEPDRQSGGIYPPEQATAVAYSEAGRWLAFASTKQSDRNTAAKATVWDARRTRPVRNIEFDGAATSVAVTEQGDRVILAGIGEDGHGRADVVSIATGARQATVRHGPHVAHVESVPGRSHFLTLADDGTAALWRTETGRRAATFDQSPLRGVAADPAGNWLVTGDAQGRCTVRTIDTNTQQATFSHGSPITSVTAPAAPTAKDWIITTGGHRAAIWQAATGALLADLPLPQPADAATLSPDGTLLVIRAADELRFWHISVSA</sequence>
<feature type="domain" description="TIR" evidence="1">
    <location>
        <begin position="1"/>
        <end position="123"/>
    </location>
</feature>
<evidence type="ECO:0000313" key="2">
    <source>
        <dbReference type="EMBL" id="GIE94535.1"/>
    </source>
</evidence>
<evidence type="ECO:0000259" key="1">
    <source>
        <dbReference type="PROSITE" id="PS50104"/>
    </source>
</evidence>
<name>A0A919MWC8_9ACTN</name>
<dbReference type="Gene3D" id="3.40.50.10140">
    <property type="entry name" value="Toll/interleukin-1 receptor homology (TIR) domain"/>
    <property type="match status" value="1"/>
</dbReference>
<dbReference type="PROSITE" id="PS50104">
    <property type="entry name" value="TIR"/>
    <property type="match status" value="1"/>
</dbReference>
<dbReference type="Gene3D" id="2.130.10.10">
    <property type="entry name" value="YVTN repeat-like/Quinoprotein amine dehydrogenase"/>
    <property type="match status" value="2"/>
</dbReference>
<organism evidence="2 3">
    <name type="scientific">Paractinoplanes rishiriensis</name>
    <dbReference type="NCBI Taxonomy" id="1050105"/>
    <lineage>
        <taxon>Bacteria</taxon>
        <taxon>Bacillati</taxon>
        <taxon>Actinomycetota</taxon>
        <taxon>Actinomycetes</taxon>
        <taxon>Micromonosporales</taxon>
        <taxon>Micromonosporaceae</taxon>
        <taxon>Paractinoplanes</taxon>
    </lineage>
</organism>
<gene>
    <name evidence="2" type="ORF">Ari01nite_20000</name>
</gene>
<dbReference type="PANTHER" id="PTHR19879:SF9">
    <property type="entry name" value="TRANSCRIPTION INITIATION FACTOR TFIID SUBUNIT 5"/>
    <property type="match status" value="1"/>
</dbReference>